<dbReference type="AlphaFoldDB" id="A0AAV9ZE63"/>
<sequence>MSNEDASLLTQSPYFQHINTNYIPTDTQVADIRFHLEPHEAELLRLESLIEQLARQRNRVRDYILPHRALISHPRRLPPEILEEIFIQCLPTGTRRSAMSAMEAPLLLGRICSGWRSVAFGMPRLWTYLHIPLDFFAFNETKETALMNWLERSLPLPLSLSATMTDVRTHASEHRRLLQSLFQSSARFASLRLMGISAEEFARISESSAPLLENIEIVFSTPLSDISGPRLLSSPLLRTMKTPRIVIEAPNPMKLVRTESVPGPWILDHTETPAWNHITHLTLVPSSGSGWQREDVSPRIAHALISGCPNLRHLELPLEHRHWDAAAWAPTARLVTPLESLIIRDPPIAVPCFATLLQRLEMPHLRVLALPSSSFVAAAHESVPDVFFDLARYSPLLSSISLGIHDFTSRSFLDAAFPLLSTLTIRNYCIHNEDDAVMVSAFNALTPRIGGGSELYAFTDLSRLEIVGIVSVEDPKLSDLIASHVTCESNLRHLELIVHDHPPRAVGNTVHTQYSSLEVVVQYKPFQRNYTAFDGIDARPTVERHGGGGHSQAYH</sequence>
<evidence type="ECO:0000313" key="1">
    <source>
        <dbReference type="EMBL" id="KAK6980640.1"/>
    </source>
</evidence>
<organism evidence="1 2">
    <name type="scientific">Favolaschia claudopus</name>
    <dbReference type="NCBI Taxonomy" id="2862362"/>
    <lineage>
        <taxon>Eukaryota</taxon>
        <taxon>Fungi</taxon>
        <taxon>Dikarya</taxon>
        <taxon>Basidiomycota</taxon>
        <taxon>Agaricomycotina</taxon>
        <taxon>Agaricomycetes</taxon>
        <taxon>Agaricomycetidae</taxon>
        <taxon>Agaricales</taxon>
        <taxon>Marasmiineae</taxon>
        <taxon>Mycenaceae</taxon>
        <taxon>Favolaschia</taxon>
    </lineage>
</organism>
<reference evidence="1 2" key="1">
    <citation type="journal article" date="2024" name="J Genomics">
        <title>Draft genome sequencing and assembly of Favolaschia claudopus CIRM-BRFM 2984 isolated from oak limbs.</title>
        <authorList>
            <person name="Navarro D."/>
            <person name="Drula E."/>
            <person name="Chaduli D."/>
            <person name="Cazenave R."/>
            <person name="Ahrendt S."/>
            <person name="Wang J."/>
            <person name="Lipzen A."/>
            <person name="Daum C."/>
            <person name="Barry K."/>
            <person name="Grigoriev I.V."/>
            <person name="Favel A."/>
            <person name="Rosso M.N."/>
            <person name="Martin F."/>
        </authorList>
    </citation>
    <scope>NUCLEOTIDE SEQUENCE [LARGE SCALE GENOMIC DNA]</scope>
    <source>
        <strain evidence="1 2">CIRM-BRFM 2984</strain>
    </source>
</reference>
<dbReference type="Gene3D" id="3.80.10.10">
    <property type="entry name" value="Ribonuclease Inhibitor"/>
    <property type="match status" value="1"/>
</dbReference>
<proteinExistence type="predicted"/>
<dbReference type="EMBL" id="JAWWNJ010000157">
    <property type="protein sequence ID" value="KAK6980640.1"/>
    <property type="molecule type" value="Genomic_DNA"/>
</dbReference>
<name>A0AAV9ZE63_9AGAR</name>
<dbReference type="InterPro" id="IPR032675">
    <property type="entry name" value="LRR_dom_sf"/>
</dbReference>
<evidence type="ECO:0008006" key="3">
    <source>
        <dbReference type="Google" id="ProtNLM"/>
    </source>
</evidence>
<evidence type="ECO:0000313" key="2">
    <source>
        <dbReference type="Proteomes" id="UP001362999"/>
    </source>
</evidence>
<keyword evidence="2" id="KW-1185">Reference proteome</keyword>
<gene>
    <name evidence="1" type="ORF">R3P38DRAFT_2664923</name>
</gene>
<protein>
    <recommendedName>
        <fullName evidence="3">F-box domain-containing protein</fullName>
    </recommendedName>
</protein>
<dbReference type="Proteomes" id="UP001362999">
    <property type="component" value="Unassembled WGS sequence"/>
</dbReference>
<dbReference type="SUPFAM" id="SSF52047">
    <property type="entry name" value="RNI-like"/>
    <property type="match status" value="1"/>
</dbReference>
<accession>A0AAV9ZE63</accession>
<comment type="caution">
    <text evidence="1">The sequence shown here is derived from an EMBL/GenBank/DDBJ whole genome shotgun (WGS) entry which is preliminary data.</text>
</comment>